<keyword evidence="2" id="KW-0238">DNA-binding</keyword>
<organism evidence="2 3">
    <name type="scientific">Candidatus Avidehalobacter gallistercoris</name>
    <dbReference type="NCBI Taxonomy" id="2840694"/>
    <lineage>
        <taxon>Bacteria</taxon>
        <taxon>Bacillati</taxon>
        <taxon>Bacillota</taxon>
        <taxon>Clostridia</taxon>
        <taxon>Eubacteriales</taxon>
        <taxon>Peptococcaceae</taxon>
        <taxon>Peptococcaceae incertae sedis</taxon>
        <taxon>Candidatus Avidehalobacter</taxon>
    </lineage>
</organism>
<feature type="domain" description="Helix-turn-helix" evidence="1">
    <location>
        <begin position="76"/>
        <end position="124"/>
    </location>
</feature>
<evidence type="ECO:0000313" key="3">
    <source>
        <dbReference type="Proteomes" id="UP000824124"/>
    </source>
</evidence>
<evidence type="ECO:0000313" key="2">
    <source>
        <dbReference type="EMBL" id="HIU10644.1"/>
    </source>
</evidence>
<dbReference type="GO" id="GO:0003677">
    <property type="term" value="F:DNA binding"/>
    <property type="evidence" value="ECO:0007669"/>
    <property type="project" value="UniProtKB-KW"/>
</dbReference>
<gene>
    <name evidence="2" type="ORF">IAB00_05320</name>
</gene>
<accession>A0A9D1HJY3</accession>
<proteinExistence type="predicted"/>
<dbReference type="InterPro" id="IPR041657">
    <property type="entry name" value="HTH_17"/>
</dbReference>
<dbReference type="Proteomes" id="UP000824124">
    <property type="component" value="Unassembled WGS sequence"/>
</dbReference>
<reference evidence="2" key="1">
    <citation type="submission" date="2020-10" db="EMBL/GenBank/DDBJ databases">
        <authorList>
            <person name="Gilroy R."/>
        </authorList>
    </citation>
    <scope>NUCLEOTIDE SEQUENCE</scope>
    <source>
        <strain evidence="2">2830</strain>
    </source>
</reference>
<dbReference type="EMBL" id="DVMH01000027">
    <property type="protein sequence ID" value="HIU10644.1"/>
    <property type="molecule type" value="Genomic_DNA"/>
</dbReference>
<dbReference type="SUPFAM" id="SSF46955">
    <property type="entry name" value="Putative DNA-binding domain"/>
    <property type="match status" value="1"/>
</dbReference>
<sequence length="130" mass="14499">MTEIDKKNQCGNDTLRDYLSPAEVAKAAGVSYGTVKRAIDLGEISAYRIGRRFFIERGQAEEFCQRRAAGGGEDGYTIRQLMAKLSLSYAYISELVKSGELKSSRVGRKYVISEADFQAFMAGKRLPDKR</sequence>
<feature type="domain" description="Helix-turn-helix" evidence="1">
    <location>
        <begin position="18"/>
        <end position="57"/>
    </location>
</feature>
<reference evidence="2" key="2">
    <citation type="journal article" date="2021" name="PeerJ">
        <title>Extensive microbial diversity within the chicken gut microbiome revealed by metagenomics and culture.</title>
        <authorList>
            <person name="Gilroy R."/>
            <person name="Ravi A."/>
            <person name="Getino M."/>
            <person name="Pursley I."/>
            <person name="Horton D.L."/>
            <person name="Alikhan N.F."/>
            <person name="Baker D."/>
            <person name="Gharbi K."/>
            <person name="Hall N."/>
            <person name="Watson M."/>
            <person name="Adriaenssens E.M."/>
            <person name="Foster-Nyarko E."/>
            <person name="Jarju S."/>
            <person name="Secka A."/>
            <person name="Antonio M."/>
            <person name="Oren A."/>
            <person name="Chaudhuri R.R."/>
            <person name="La Ragione R."/>
            <person name="Hildebrand F."/>
            <person name="Pallen M.J."/>
        </authorList>
    </citation>
    <scope>NUCLEOTIDE SEQUENCE</scope>
    <source>
        <strain evidence="2">2830</strain>
    </source>
</reference>
<dbReference type="AlphaFoldDB" id="A0A9D1HJY3"/>
<comment type="caution">
    <text evidence="2">The sequence shown here is derived from an EMBL/GenBank/DDBJ whole genome shotgun (WGS) entry which is preliminary data.</text>
</comment>
<dbReference type="NCBIfam" id="TIGR01764">
    <property type="entry name" value="excise"/>
    <property type="match status" value="2"/>
</dbReference>
<evidence type="ECO:0000259" key="1">
    <source>
        <dbReference type="Pfam" id="PF12728"/>
    </source>
</evidence>
<dbReference type="Pfam" id="PF12728">
    <property type="entry name" value="HTH_17"/>
    <property type="match status" value="2"/>
</dbReference>
<dbReference type="InterPro" id="IPR010093">
    <property type="entry name" value="SinI_DNA-bd"/>
</dbReference>
<name>A0A9D1HJY3_9FIRM</name>
<dbReference type="InterPro" id="IPR009061">
    <property type="entry name" value="DNA-bd_dom_put_sf"/>
</dbReference>
<protein>
    <submittedName>
        <fullName evidence="2">Excisionase family DNA-binding protein</fullName>
    </submittedName>
</protein>